<accession>A0A0A2WS19</accession>
<protein>
    <submittedName>
        <fullName evidence="1">Uncharacterized protein</fullName>
    </submittedName>
</protein>
<reference evidence="1 2" key="1">
    <citation type="journal article" date="2015" name="Genome Announc.">
        <title>Draft Genome Sequence of the Thermophile Thermus filiformis ATCC 43280, Producer of Carotenoid-(Di)glucoside-Branched Fatty Acid (Di)esters and Source of Hyperthermostable Enzymes of Biotechnological Interest.</title>
        <authorList>
            <person name="Mandelli F."/>
            <person name="Oliveira Ramires B."/>
            <person name="Couger M.B."/>
            <person name="Paixao D.A."/>
            <person name="Camilo C.M."/>
            <person name="Polikarpov I."/>
            <person name="Prade R."/>
            <person name="Riano-Pachon D.M."/>
            <person name="Squina F.M."/>
        </authorList>
    </citation>
    <scope>NUCLEOTIDE SEQUENCE [LARGE SCALE GENOMIC DNA]</scope>
    <source>
        <strain evidence="1 2">ATCC 43280</strain>
    </source>
</reference>
<dbReference type="AlphaFoldDB" id="A0A0A2WS19"/>
<dbReference type="OrthoDB" id="32058at2"/>
<dbReference type="STRING" id="276.THFILI_04135"/>
<gene>
    <name evidence="1" type="ORF">THFILI_04135</name>
</gene>
<keyword evidence="2" id="KW-1185">Reference proteome</keyword>
<dbReference type="PATRIC" id="fig|276.5.peg.596"/>
<dbReference type="EMBL" id="JPSL02000038">
    <property type="protein sequence ID" value="KGQ22593.1"/>
    <property type="molecule type" value="Genomic_DNA"/>
</dbReference>
<proteinExistence type="predicted"/>
<name>A0A0A2WS19_THEFI</name>
<evidence type="ECO:0000313" key="2">
    <source>
        <dbReference type="Proteomes" id="UP000030364"/>
    </source>
</evidence>
<sequence>MKRGIGVLLGLAWALAQGVSLPEPQGPVVEAGSPTVSATFRVQGCARDQRGQVVCALQIQSTARTNQQVTVLHQSVRAISARGFSYPGYLDVEGGQVEANRTVFALPAGARLVGKVVLPKVAAEENFLAALYLGGLEFRGLPIGQAAPAQPAPQAQPQAQTAEGWKATVGPFTLELAGEPALVCCTWVVIPLLVVSNQDARLQIGSNFRMIFPNGIQRTGGEARVPGDNWDFIAGIPMKVFLYIVASSEDEQNDRITYLEFWVHDGKDWQKVVWRDIPWPKKK</sequence>
<dbReference type="RefSeq" id="WP_038062046.1">
    <property type="nucleotide sequence ID" value="NZ_JPSL02000038.1"/>
</dbReference>
<comment type="caution">
    <text evidence="1">The sequence shown here is derived from an EMBL/GenBank/DDBJ whole genome shotgun (WGS) entry which is preliminary data.</text>
</comment>
<dbReference type="Proteomes" id="UP000030364">
    <property type="component" value="Unassembled WGS sequence"/>
</dbReference>
<organism evidence="1 2">
    <name type="scientific">Thermus filiformis</name>
    <dbReference type="NCBI Taxonomy" id="276"/>
    <lineage>
        <taxon>Bacteria</taxon>
        <taxon>Thermotogati</taxon>
        <taxon>Deinococcota</taxon>
        <taxon>Deinococci</taxon>
        <taxon>Thermales</taxon>
        <taxon>Thermaceae</taxon>
        <taxon>Thermus</taxon>
    </lineage>
</organism>
<evidence type="ECO:0000313" key="1">
    <source>
        <dbReference type="EMBL" id="KGQ22593.1"/>
    </source>
</evidence>